<feature type="compositionally biased region" description="Pro residues" evidence="1">
    <location>
        <begin position="604"/>
        <end position="620"/>
    </location>
</feature>
<accession>A0ABX7NMK2</accession>
<dbReference type="InterPro" id="IPR027417">
    <property type="entry name" value="P-loop_NTPase"/>
</dbReference>
<dbReference type="PROSITE" id="PS00675">
    <property type="entry name" value="SIGMA54_INTERACT_1"/>
    <property type="match status" value="1"/>
</dbReference>
<dbReference type="PANTHER" id="PTHR30121:SF6">
    <property type="entry name" value="SLR6007 PROTEIN"/>
    <property type="match status" value="1"/>
</dbReference>
<gene>
    <name evidence="3" type="ORF">JY651_30255</name>
</gene>
<protein>
    <submittedName>
        <fullName evidence="3">DUF853 family protein</fullName>
    </submittedName>
</protein>
<dbReference type="SMART" id="SM00382">
    <property type="entry name" value="AAA"/>
    <property type="match status" value="2"/>
</dbReference>
<feature type="compositionally biased region" description="Low complexity" evidence="1">
    <location>
        <begin position="627"/>
        <end position="642"/>
    </location>
</feature>
<keyword evidence="4" id="KW-1185">Reference proteome</keyword>
<feature type="domain" description="AAA+ ATPase" evidence="2">
    <location>
        <begin position="61"/>
        <end position="284"/>
    </location>
</feature>
<feature type="region of interest" description="Disordered" evidence="1">
    <location>
        <begin position="398"/>
        <end position="420"/>
    </location>
</feature>
<dbReference type="InterPro" id="IPR003593">
    <property type="entry name" value="AAA+_ATPase"/>
</dbReference>
<feature type="region of interest" description="Disordered" evidence="1">
    <location>
        <begin position="599"/>
        <end position="707"/>
    </location>
</feature>
<dbReference type="Pfam" id="PF01935">
    <property type="entry name" value="DUF87"/>
    <property type="match status" value="1"/>
</dbReference>
<evidence type="ECO:0000259" key="2">
    <source>
        <dbReference type="SMART" id="SM00382"/>
    </source>
</evidence>
<dbReference type="SUPFAM" id="SSF52540">
    <property type="entry name" value="P-loop containing nucleoside triphosphate hydrolases"/>
    <property type="match status" value="2"/>
</dbReference>
<dbReference type="Proteomes" id="UP000662747">
    <property type="component" value="Chromosome"/>
</dbReference>
<dbReference type="EMBL" id="CP071090">
    <property type="protein sequence ID" value="QSQ19584.1"/>
    <property type="molecule type" value="Genomic_DNA"/>
</dbReference>
<organism evidence="3 4">
    <name type="scientific">Pyxidicoccus parkwayensis</name>
    <dbReference type="NCBI Taxonomy" id="2813578"/>
    <lineage>
        <taxon>Bacteria</taxon>
        <taxon>Pseudomonadati</taxon>
        <taxon>Myxococcota</taxon>
        <taxon>Myxococcia</taxon>
        <taxon>Myxococcales</taxon>
        <taxon>Cystobacterineae</taxon>
        <taxon>Myxococcaceae</taxon>
        <taxon>Pyxidicoccus</taxon>
    </lineage>
</organism>
<feature type="domain" description="AAA+ ATPase" evidence="2">
    <location>
        <begin position="733"/>
        <end position="1073"/>
    </location>
</feature>
<dbReference type="RefSeq" id="WP_206721168.1">
    <property type="nucleotide sequence ID" value="NZ_CP071090.1"/>
</dbReference>
<sequence length="1139" mass="125360">MSIDPRLEAFLADGREVFSSVQQGQQLWQADPFDVEALNAPARRAFKRLLERAASDSPPDAGKLLLLLGESGSGKTHLVRAFRNLAHGQRKGFVGYMPMTVDASRYDGYILSNLIDSLDRPYDESKGDDTGLMRLSDALMEYCKSAFAPLIPDEKVLEDDELHGTIRAVADELLEDPRFQSVEVDLLRALIYLQRRDPRINRRIFHWLRCEELSEADRKVIGELVPRTADDSPARMVEHLGRLMGALGQALVLCVDQVEDFNDFEERPQMESSFRRAMNSLTALAGKVPRAVVVFCCLSDYWAKMRPHLPRPQLDRIENDPEPVELEPTVTASTARDIAARRMQALYEQRGVAIDPADATWPIPAKGFELLGGQRARDVLNECRRYRERAVQDQKLPDTFPLLRPGEKKPLQTGSPIAPKVDLDQSWTDFKATYRPKLPEEASDIAMLLAWAIQVGSDELGGSPRFAVVPREDDAELMDVNIQPHDGKLFVALCEKDSRGGGLGRQMAAALKSAAGSTPVLVRTSEFPARPGGAVADNINLLIRNGGRRVVVGDSDLRELVMLRAFRDKHAGQSALIEWSRTARPVTRLKSVGDILGLERLGATPPPSGPPPSTKAPSEPPARNTQPSAPARAEPRATPASRQSNLFESTATTVPSDAPSLELKAVGDMLSSSSRKATPPKGITVPAGLQPRKQTVTPAPVPTAPREVLTGPVRLGASEGIFSQTVSLEPSELTRHSAFLGGTGSGKTTLALNVLEQLLLRGVPAILIDRKGDLATYARDFSWLEKLEDPILNERRRLLRERVDIAVYTPGRSDGRPLAIPIVPRGLDALPAEEREQGVQQAADAIAGMLEYKSNNDKAARALLAQALRLLVQRPLGRDLTLEVVQQFVADQDEALLQEAGGLPPKTFSKLAQDLEVLRLNLRPLLVAGGEKLDLEELLGRGPAAVPGKTRLSIISTKFLGDNNRILFWVSQLLLETNRWTSQHPSSQLQAVLLFDEADMYLPATMKPATKQPMEDLLKRARSAGVGVMLATQSPGDLDYKCRENVRTWFVGKVKEDNAIRKLRPMFTEARVDADAKLPSQRQGQFHVLRDGQVQQLKADRSVMRTEQLPEDEILKLARQTLEKSRSTATGASKAGGSR</sequence>
<evidence type="ECO:0000313" key="4">
    <source>
        <dbReference type="Proteomes" id="UP000662747"/>
    </source>
</evidence>
<dbReference type="Gene3D" id="3.40.50.300">
    <property type="entry name" value="P-loop containing nucleotide triphosphate hydrolases"/>
    <property type="match status" value="3"/>
</dbReference>
<dbReference type="InterPro" id="IPR025662">
    <property type="entry name" value="Sigma_54_int_dom_ATP-bd_1"/>
</dbReference>
<dbReference type="InterPro" id="IPR002789">
    <property type="entry name" value="HerA_central"/>
</dbReference>
<proteinExistence type="predicted"/>
<feature type="compositionally biased region" description="Polar residues" evidence="1">
    <location>
        <begin position="643"/>
        <end position="655"/>
    </location>
</feature>
<reference evidence="3 4" key="1">
    <citation type="submission" date="2021-02" db="EMBL/GenBank/DDBJ databases">
        <title>De Novo genome assembly of isolated myxobacteria.</title>
        <authorList>
            <person name="Stevens D.C."/>
        </authorList>
    </citation>
    <scope>NUCLEOTIDE SEQUENCE [LARGE SCALE GENOMIC DNA]</scope>
    <source>
        <strain evidence="4">SCPEA02</strain>
    </source>
</reference>
<evidence type="ECO:0000313" key="3">
    <source>
        <dbReference type="EMBL" id="QSQ19584.1"/>
    </source>
</evidence>
<name>A0ABX7NMK2_9BACT</name>
<feature type="region of interest" description="Disordered" evidence="1">
    <location>
        <begin position="1120"/>
        <end position="1139"/>
    </location>
</feature>
<evidence type="ECO:0000256" key="1">
    <source>
        <dbReference type="SAM" id="MobiDB-lite"/>
    </source>
</evidence>
<dbReference type="InterPro" id="IPR051162">
    <property type="entry name" value="T4SS_component"/>
</dbReference>
<dbReference type="PANTHER" id="PTHR30121">
    <property type="entry name" value="UNCHARACTERIZED PROTEIN YJGR-RELATED"/>
    <property type="match status" value="1"/>
</dbReference>
<dbReference type="CDD" id="cd01127">
    <property type="entry name" value="TrwB_TraG_TraD_VirD4"/>
    <property type="match status" value="1"/>
</dbReference>